<dbReference type="Pfam" id="PF02698">
    <property type="entry name" value="DUF218"/>
    <property type="match status" value="1"/>
</dbReference>
<accession>A0A1F7W394</accession>
<dbReference type="Proteomes" id="UP000177331">
    <property type="component" value="Unassembled WGS sequence"/>
</dbReference>
<name>A0A1F7W394_9BACT</name>
<dbReference type="InterPro" id="IPR003848">
    <property type="entry name" value="DUF218"/>
</dbReference>
<evidence type="ECO:0000259" key="1">
    <source>
        <dbReference type="Pfam" id="PF02698"/>
    </source>
</evidence>
<proteinExistence type="predicted"/>
<gene>
    <name evidence="2" type="ORF">A2318_03685</name>
</gene>
<comment type="caution">
    <text evidence="2">The sequence shown here is derived from an EMBL/GenBank/DDBJ whole genome shotgun (WGS) entry which is preliminary data.</text>
</comment>
<reference evidence="2 3" key="1">
    <citation type="journal article" date="2016" name="Nat. Commun.">
        <title>Thousands of microbial genomes shed light on interconnected biogeochemical processes in an aquifer system.</title>
        <authorList>
            <person name="Anantharaman K."/>
            <person name="Brown C.T."/>
            <person name="Hug L.A."/>
            <person name="Sharon I."/>
            <person name="Castelle C.J."/>
            <person name="Probst A.J."/>
            <person name="Thomas B.C."/>
            <person name="Singh A."/>
            <person name="Wilkins M.J."/>
            <person name="Karaoz U."/>
            <person name="Brodie E.L."/>
            <person name="Williams K.H."/>
            <person name="Hubbard S.S."/>
            <person name="Banfield J.F."/>
        </authorList>
    </citation>
    <scope>NUCLEOTIDE SEQUENCE [LARGE SCALE GENOMIC DNA]</scope>
</reference>
<dbReference type="EMBL" id="MGFD01000055">
    <property type="protein sequence ID" value="OGL97219.1"/>
    <property type="molecule type" value="Genomic_DNA"/>
</dbReference>
<dbReference type="STRING" id="1802421.A2318_03685"/>
<evidence type="ECO:0000313" key="3">
    <source>
        <dbReference type="Proteomes" id="UP000177331"/>
    </source>
</evidence>
<dbReference type="Gene3D" id="3.40.50.620">
    <property type="entry name" value="HUPs"/>
    <property type="match status" value="1"/>
</dbReference>
<evidence type="ECO:0000313" key="2">
    <source>
        <dbReference type="EMBL" id="OGL97219.1"/>
    </source>
</evidence>
<dbReference type="AlphaFoldDB" id="A0A1F7W394"/>
<feature type="domain" description="DUF218" evidence="1">
    <location>
        <begin position="5"/>
        <end position="129"/>
    </location>
</feature>
<sequence length="174" mass="19107">MRNKVVVVLFCGPRTNSGHPSTLRITRAIEVARSERARLLIVGDAHDGADVDLFVSMAKEHGVEHVSPVRVETNLANTETNAKQVALALKEVAYRSVNTVYLVTDHWHMQRATLHLQDALTRARATQAPDIVAINVTSAIALDPSVLERERALIAKFREDTHSRGEKISSAAAN</sequence>
<dbReference type="InterPro" id="IPR014729">
    <property type="entry name" value="Rossmann-like_a/b/a_fold"/>
</dbReference>
<organism evidence="2 3">
    <name type="scientific">Candidatus Uhrbacteria bacterium RIFOXYB2_FULL_45_11</name>
    <dbReference type="NCBI Taxonomy" id="1802421"/>
    <lineage>
        <taxon>Bacteria</taxon>
        <taxon>Candidatus Uhriibacteriota</taxon>
    </lineage>
</organism>
<protein>
    <recommendedName>
        <fullName evidence="1">DUF218 domain-containing protein</fullName>
    </recommendedName>
</protein>